<keyword evidence="1" id="KW-0732">Signal</keyword>
<name>L9KF38_TUPCH</name>
<feature type="chain" id="PRO_5003999455" evidence="1">
    <location>
        <begin position="24"/>
        <end position="116"/>
    </location>
</feature>
<keyword evidence="3" id="KW-1185">Reference proteome</keyword>
<dbReference type="EMBL" id="KB320881">
    <property type="protein sequence ID" value="ELW61341.1"/>
    <property type="molecule type" value="Genomic_DNA"/>
</dbReference>
<evidence type="ECO:0000256" key="1">
    <source>
        <dbReference type="SAM" id="SignalP"/>
    </source>
</evidence>
<proteinExistence type="predicted"/>
<evidence type="ECO:0000313" key="3">
    <source>
        <dbReference type="Proteomes" id="UP000011518"/>
    </source>
</evidence>
<organism evidence="2 3">
    <name type="scientific">Tupaia chinensis</name>
    <name type="common">Chinese tree shrew</name>
    <name type="synonym">Tupaia belangeri chinensis</name>
    <dbReference type="NCBI Taxonomy" id="246437"/>
    <lineage>
        <taxon>Eukaryota</taxon>
        <taxon>Metazoa</taxon>
        <taxon>Chordata</taxon>
        <taxon>Craniata</taxon>
        <taxon>Vertebrata</taxon>
        <taxon>Euteleostomi</taxon>
        <taxon>Mammalia</taxon>
        <taxon>Eutheria</taxon>
        <taxon>Euarchontoglires</taxon>
        <taxon>Scandentia</taxon>
        <taxon>Tupaiidae</taxon>
        <taxon>Tupaia</taxon>
    </lineage>
</organism>
<protein>
    <submittedName>
        <fullName evidence="2">Uncharacterized protein</fullName>
    </submittedName>
</protein>
<feature type="signal peptide" evidence="1">
    <location>
        <begin position="1"/>
        <end position="23"/>
    </location>
</feature>
<accession>L9KF38</accession>
<reference evidence="3" key="1">
    <citation type="submission" date="2012-07" db="EMBL/GenBank/DDBJ databases">
        <title>Genome of the Chinese tree shrew, a rising model animal genetically related to primates.</title>
        <authorList>
            <person name="Zhang G."/>
            <person name="Fan Y."/>
            <person name="Yao Y."/>
            <person name="Huang Z."/>
        </authorList>
    </citation>
    <scope>NUCLEOTIDE SEQUENCE [LARGE SCALE GENOMIC DNA]</scope>
</reference>
<dbReference type="InParanoid" id="L9KF38"/>
<sequence length="116" mass="11988">MVSAAPAGQLGLTALLQVRMVSAAPAGQLGLTALLQLVKKLTVTSLIASDNSVGTMLMLGQEDLGHSVIPPSHSGAQLLPAKQCSALRPDSVTEDREHRIGVHGFIATLGAVQKTR</sequence>
<gene>
    <name evidence="2" type="ORF">TREES_T100021550</name>
</gene>
<reference evidence="3" key="2">
    <citation type="journal article" date="2013" name="Nat. Commun.">
        <title>Genome of the Chinese tree shrew.</title>
        <authorList>
            <person name="Fan Y."/>
            <person name="Huang Z.Y."/>
            <person name="Cao C.C."/>
            <person name="Chen C.S."/>
            <person name="Chen Y.X."/>
            <person name="Fan D.D."/>
            <person name="He J."/>
            <person name="Hou H.L."/>
            <person name="Hu L."/>
            <person name="Hu X.T."/>
            <person name="Jiang X.T."/>
            <person name="Lai R."/>
            <person name="Lang Y.S."/>
            <person name="Liang B."/>
            <person name="Liao S.G."/>
            <person name="Mu D."/>
            <person name="Ma Y.Y."/>
            <person name="Niu Y.Y."/>
            <person name="Sun X.Q."/>
            <person name="Xia J.Q."/>
            <person name="Xiao J."/>
            <person name="Xiong Z.Q."/>
            <person name="Xu L."/>
            <person name="Yang L."/>
            <person name="Zhang Y."/>
            <person name="Zhao W."/>
            <person name="Zhao X.D."/>
            <person name="Zheng Y.T."/>
            <person name="Zhou J.M."/>
            <person name="Zhu Y.B."/>
            <person name="Zhang G.J."/>
            <person name="Wang J."/>
            <person name="Yao Y.G."/>
        </authorList>
    </citation>
    <scope>NUCLEOTIDE SEQUENCE [LARGE SCALE GENOMIC DNA]</scope>
</reference>
<evidence type="ECO:0000313" key="2">
    <source>
        <dbReference type="EMBL" id="ELW61341.1"/>
    </source>
</evidence>
<dbReference type="AlphaFoldDB" id="L9KF38"/>
<dbReference type="Proteomes" id="UP000011518">
    <property type="component" value="Unassembled WGS sequence"/>
</dbReference>